<keyword evidence="5 8" id="KW-0812">Transmembrane</keyword>
<evidence type="ECO:0000313" key="9">
    <source>
        <dbReference type="EMBL" id="NYE85938.1"/>
    </source>
</evidence>
<dbReference type="Pfam" id="PF03547">
    <property type="entry name" value="Mem_trans"/>
    <property type="match status" value="2"/>
</dbReference>
<feature type="transmembrane region" description="Helical" evidence="8">
    <location>
        <begin position="65"/>
        <end position="86"/>
    </location>
</feature>
<dbReference type="Gene3D" id="1.20.1530.20">
    <property type="match status" value="1"/>
</dbReference>
<evidence type="ECO:0000313" key="10">
    <source>
        <dbReference type="Proteomes" id="UP000542125"/>
    </source>
</evidence>
<sequence length="295" mass="31934">MDLFLRIAGIITPVFLIVLAGWWYGRARHPDMATFNRICLEVLTPALVFSALAAKDFDIRGQWPLMLAAVGMVAGSGLLSWPFARVMGVKPRALLPPMMFINSGNMGLPLALLALGPTGMAPAVAFFIVTNTLHFSLGVKILSREASVRVLLLSPLMIATALGLVFAFLCIPVSPWVMTGLKMLGDATIPMLLFSLGVRLTHMSMRGWRIGMASAVLRPVVGIALAFPLMWLLPLDSVQRTLLFLYAALPPAVINYLFAEQYNAEPDKVASMVMIGNAMAVVFVPIGLWLGLRAG</sequence>
<dbReference type="GO" id="GO:0055085">
    <property type="term" value="P:transmembrane transport"/>
    <property type="evidence" value="ECO:0007669"/>
    <property type="project" value="InterPro"/>
</dbReference>
<dbReference type="PANTHER" id="PTHR36838:SF1">
    <property type="entry name" value="SLR1864 PROTEIN"/>
    <property type="match status" value="1"/>
</dbReference>
<feature type="transmembrane region" description="Helical" evidence="8">
    <location>
        <begin position="238"/>
        <end position="258"/>
    </location>
</feature>
<name>A0A7Y9IZG8_9BURK</name>
<keyword evidence="4" id="KW-1003">Cell membrane</keyword>
<keyword evidence="6 8" id="KW-1133">Transmembrane helix</keyword>
<evidence type="ECO:0000256" key="5">
    <source>
        <dbReference type="ARBA" id="ARBA00022692"/>
    </source>
</evidence>
<feature type="transmembrane region" description="Helical" evidence="8">
    <location>
        <begin position="106"/>
        <end position="129"/>
    </location>
</feature>
<comment type="caution">
    <text evidence="9">The sequence shown here is derived from an EMBL/GenBank/DDBJ whole genome shotgun (WGS) entry which is preliminary data.</text>
</comment>
<accession>A0A7Y9IZG8</accession>
<keyword evidence="10" id="KW-1185">Reference proteome</keyword>
<evidence type="ECO:0000256" key="2">
    <source>
        <dbReference type="ARBA" id="ARBA00010145"/>
    </source>
</evidence>
<gene>
    <name evidence="9" type="ORF">FHW18_005257</name>
</gene>
<organism evidence="9 10">
    <name type="scientific">Pigmentiphaga litoralis</name>
    <dbReference type="NCBI Taxonomy" id="516702"/>
    <lineage>
        <taxon>Bacteria</taxon>
        <taxon>Pseudomonadati</taxon>
        <taxon>Pseudomonadota</taxon>
        <taxon>Betaproteobacteria</taxon>
        <taxon>Burkholderiales</taxon>
        <taxon>Alcaligenaceae</taxon>
        <taxon>Pigmentiphaga</taxon>
    </lineage>
</organism>
<dbReference type="AlphaFoldDB" id="A0A7Y9IZG8"/>
<evidence type="ECO:0000256" key="3">
    <source>
        <dbReference type="ARBA" id="ARBA00022448"/>
    </source>
</evidence>
<evidence type="ECO:0000256" key="8">
    <source>
        <dbReference type="SAM" id="Phobius"/>
    </source>
</evidence>
<evidence type="ECO:0000256" key="1">
    <source>
        <dbReference type="ARBA" id="ARBA00004651"/>
    </source>
</evidence>
<evidence type="ECO:0008006" key="11">
    <source>
        <dbReference type="Google" id="ProtNLM"/>
    </source>
</evidence>
<evidence type="ECO:0000256" key="7">
    <source>
        <dbReference type="ARBA" id="ARBA00023136"/>
    </source>
</evidence>
<protein>
    <recommendedName>
        <fullName evidence="11">AEC family transporter</fullName>
    </recommendedName>
</protein>
<dbReference type="InterPro" id="IPR038770">
    <property type="entry name" value="Na+/solute_symporter_sf"/>
</dbReference>
<feature type="transmembrane region" description="Helical" evidence="8">
    <location>
        <begin position="150"/>
        <end position="174"/>
    </location>
</feature>
<dbReference type="Proteomes" id="UP000542125">
    <property type="component" value="Unassembled WGS sequence"/>
</dbReference>
<keyword evidence="7 8" id="KW-0472">Membrane</keyword>
<feature type="transmembrane region" description="Helical" evidence="8">
    <location>
        <begin position="180"/>
        <end position="198"/>
    </location>
</feature>
<comment type="similarity">
    <text evidence="2">Belongs to the auxin efflux carrier (TC 2.A.69) family.</text>
</comment>
<feature type="transmembrane region" description="Helical" evidence="8">
    <location>
        <begin position="270"/>
        <end position="292"/>
    </location>
</feature>
<evidence type="ECO:0000256" key="4">
    <source>
        <dbReference type="ARBA" id="ARBA00022475"/>
    </source>
</evidence>
<dbReference type="RefSeq" id="WP_373563479.1">
    <property type="nucleotide sequence ID" value="NZ_JACBYR010000003.1"/>
</dbReference>
<dbReference type="EMBL" id="JACBYR010000003">
    <property type="protein sequence ID" value="NYE85938.1"/>
    <property type="molecule type" value="Genomic_DNA"/>
</dbReference>
<feature type="transmembrane region" description="Helical" evidence="8">
    <location>
        <begin position="7"/>
        <end position="23"/>
    </location>
</feature>
<dbReference type="InterPro" id="IPR004776">
    <property type="entry name" value="Mem_transp_PIN-like"/>
</dbReference>
<keyword evidence="3" id="KW-0813">Transport</keyword>
<comment type="subcellular location">
    <subcellularLocation>
        <location evidence="1">Cell membrane</location>
        <topology evidence="1">Multi-pass membrane protein</topology>
    </subcellularLocation>
</comment>
<feature type="transmembrane region" description="Helical" evidence="8">
    <location>
        <begin position="210"/>
        <end position="232"/>
    </location>
</feature>
<reference evidence="9 10" key="1">
    <citation type="submission" date="2020-07" db="EMBL/GenBank/DDBJ databases">
        <title>Genomic Encyclopedia of Type Strains, Phase IV (KMG-V): Genome sequencing to study the core and pangenomes of soil and plant-associated prokaryotes.</title>
        <authorList>
            <person name="Whitman W."/>
        </authorList>
    </citation>
    <scope>NUCLEOTIDE SEQUENCE [LARGE SCALE GENOMIC DNA]</scope>
    <source>
        <strain evidence="9 10">SAS40</strain>
    </source>
</reference>
<dbReference type="PANTHER" id="PTHR36838">
    <property type="entry name" value="AUXIN EFFLUX CARRIER FAMILY PROTEIN"/>
    <property type="match status" value="1"/>
</dbReference>
<dbReference type="GO" id="GO:0005886">
    <property type="term" value="C:plasma membrane"/>
    <property type="evidence" value="ECO:0007669"/>
    <property type="project" value="UniProtKB-SubCell"/>
</dbReference>
<evidence type="ECO:0000256" key="6">
    <source>
        <dbReference type="ARBA" id="ARBA00022989"/>
    </source>
</evidence>
<proteinExistence type="inferred from homology"/>